<keyword evidence="17" id="KW-1185">Reference proteome</keyword>
<dbReference type="InterPro" id="IPR001650">
    <property type="entry name" value="Helicase_C-like"/>
</dbReference>
<dbReference type="HOGENOM" id="CLU_003041_21_0_7"/>
<gene>
    <name evidence="16" type="ordered locus">HCD_06255</name>
</gene>
<dbReference type="EC" id="3.6.4.13" evidence="1"/>
<feature type="domain" description="Helicase C-terminal" evidence="14">
    <location>
        <begin position="247"/>
        <end position="409"/>
    </location>
</feature>
<dbReference type="eggNOG" id="COG0513">
    <property type="taxonomic scope" value="Bacteria"/>
</dbReference>
<keyword evidence="5 16" id="KW-0347">Helicase</keyword>
<evidence type="ECO:0000256" key="2">
    <source>
        <dbReference type="ARBA" id="ARBA00022490"/>
    </source>
</evidence>
<dbReference type="SUPFAM" id="SSF52540">
    <property type="entry name" value="P-loop containing nucleoside triphosphate hydrolases"/>
    <property type="match status" value="1"/>
</dbReference>
<dbReference type="CDD" id="cd00268">
    <property type="entry name" value="DEADc"/>
    <property type="match status" value="1"/>
</dbReference>
<dbReference type="PANTHER" id="PTHR47959">
    <property type="entry name" value="ATP-DEPENDENT RNA HELICASE RHLE-RELATED"/>
    <property type="match status" value="1"/>
</dbReference>
<dbReference type="SMART" id="SM00490">
    <property type="entry name" value="HELICc"/>
    <property type="match status" value="1"/>
</dbReference>
<dbReference type="InterPro" id="IPR011545">
    <property type="entry name" value="DEAD/DEAH_box_helicase_dom"/>
</dbReference>
<dbReference type="Proteomes" id="UP000005013">
    <property type="component" value="Chromosome"/>
</dbReference>
<feature type="domain" description="DEAD-box RNA helicase Q" evidence="15">
    <location>
        <begin position="36"/>
        <end position="64"/>
    </location>
</feature>
<dbReference type="PROSITE" id="PS51192">
    <property type="entry name" value="HELICASE_ATP_BIND_1"/>
    <property type="match status" value="1"/>
</dbReference>
<evidence type="ECO:0000256" key="9">
    <source>
        <dbReference type="ARBA" id="ARBA00064142"/>
    </source>
</evidence>
<evidence type="ECO:0000256" key="6">
    <source>
        <dbReference type="ARBA" id="ARBA00022840"/>
    </source>
</evidence>
<dbReference type="SMART" id="SM00487">
    <property type="entry name" value="DEXDc"/>
    <property type="match status" value="1"/>
</dbReference>
<dbReference type="Pfam" id="PF00270">
    <property type="entry name" value="DEAD"/>
    <property type="match status" value="1"/>
</dbReference>
<dbReference type="CDD" id="cd18787">
    <property type="entry name" value="SF2_C_DEAD"/>
    <property type="match status" value="1"/>
</dbReference>
<evidence type="ECO:0000313" key="16">
    <source>
        <dbReference type="EMBL" id="AFI06253.1"/>
    </source>
</evidence>
<keyword evidence="6" id="KW-0067">ATP-binding</keyword>
<evidence type="ECO:0000256" key="1">
    <source>
        <dbReference type="ARBA" id="ARBA00012552"/>
    </source>
</evidence>
<dbReference type="KEGG" id="hcm:HCD_06255"/>
<dbReference type="STRING" id="1163745.HCD_06255"/>
<dbReference type="InterPro" id="IPR014001">
    <property type="entry name" value="Helicase_ATP-bd"/>
</dbReference>
<keyword evidence="3" id="KW-0547">Nucleotide-binding</keyword>
<evidence type="ECO:0000256" key="3">
    <source>
        <dbReference type="ARBA" id="ARBA00022741"/>
    </source>
</evidence>
<dbReference type="InterPro" id="IPR027417">
    <property type="entry name" value="P-loop_NTPase"/>
</dbReference>
<dbReference type="FunFam" id="3.40.50.300:FF:000108">
    <property type="entry name" value="ATP-dependent RNA helicase RhlE"/>
    <property type="match status" value="1"/>
</dbReference>
<evidence type="ECO:0000256" key="4">
    <source>
        <dbReference type="ARBA" id="ARBA00022801"/>
    </source>
</evidence>
<dbReference type="InterPro" id="IPR014014">
    <property type="entry name" value="RNA_helicase_DEAD_Q_motif"/>
</dbReference>
<evidence type="ECO:0000259" key="15">
    <source>
        <dbReference type="PROSITE" id="PS51195"/>
    </source>
</evidence>
<dbReference type="GO" id="GO:0003724">
    <property type="term" value="F:RNA helicase activity"/>
    <property type="evidence" value="ECO:0007669"/>
    <property type="project" value="UniProtKB-EC"/>
</dbReference>
<dbReference type="InterPro" id="IPR044742">
    <property type="entry name" value="DEAD/DEAH_RhlB"/>
</dbReference>
<dbReference type="PROSITE" id="PS51195">
    <property type="entry name" value="Q_MOTIF"/>
    <property type="match status" value="1"/>
</dbReference>
<feature type="domain" description="Helicase ATP-binding" evidence="13">
    <location>
        <begin position="67"/>
        <end position="236"/>
    </location>
</feature>
<dbReference type="EMBL" id="CP003481">
    <property type="protein sequence ID" value="AFI06253.1"/>
    <property type="molecule type" value="Genomic_DNA"/>
</dbReference>
<dbReference type="InterPro" id="IPR050079">
    <property type="entry name" value="DEAD_box_RNA_helicase"/>
</dbReference>
<evidence type="ECO:0000256" key="8">
    <source>
        <dbReference type="ARBA" id="ARBA00047984"/>
    </source>
</evidence>
<protein>
    <recommendedName>
        <fullName evidence="10">DEAD-box ATP-dependent RNA helicase RhpA</fullName>
        <ecNumber evidence="1">3.6.4.13</ecNumber>
    </recommendedName>
</protein>
<keyword evidence="4" id="KW-0378">Hydrolase</keyword>
<dbReference type="GO" id="GO:0005829">
    <property type="term" value="C:cytosol"/>
    <property type="evidence" value="ECO:0007669"/>
    <property type="project" value="TreeGrafter"/>
</dbReference>
<keyword evidence="2" id="KW-0963">Cytoplasm</keyword>
<dbReference type="Gene3D" id="3.40.50.300">
    <property type="entry name" value="P-loop containing nucleotide triphosphate hydrolases"/>
    <property type="match status" value="2"/>
</dbReference>
<comment type="similarity">
    <text evidence="7">Belongs to the DEAD box helicase family.</text>
</comment>
<comment type="subunit">
    <text evidence="9">Homodimer. Interacts with RNase J (rnj), might be a member of a minimal RNA degradosome complex.</text>
</comment>
<evidence type="ECO:0000256" key="12">
    <source>
        <dbReference type="SAM" id="MobiDB-lite"/>
    </source>
</evidence>
<dbReference type="GO" id="GO:0003676">
    <property type="term" value="F:nucleic acid binding"/>
    <property type="evidence" value="ECO:0007669"/>
    <property type="project" value="InterPro"/>
</dbReference>
<feature type="short sequence motif" description="Q motif" evidence="11">
    <location>
        <begin position="36"/>
        <end position="64"/>
    </location>
</feature>
<dbReference type="AlphaFoldDB" id="I0ETI4"/>
<evidence type="ECO:0000313" key="17">
    <source>
        <dbReference type="Proteomes" id="UP000005013"/>
    </source>
</evidence>
<sequence length="507" mass="58065">MRFMHNNQHQQNIEEDFDRLLDELPTEIDDDTYHKPSFNDLGLKPQVLKSVYEAGFNSPSPIQEKAIPAVLEGRDVVAQAQTGTGKTAAFALPIINNLKNNHTIEALIITPTRELAMQISDEIFKLGKHTKTRTVCVYGGQSIKRQCEFIEKNPQVMIATPGRLLDHLKNERIHRFVPKVVVLDESDEMLDMGFLDDIEEIFDYLPSEAQILLFSATMPEPIKKLADKILENPIKIHIAPSNITNTDITQRFYVINEHERAEAIMRLLDTQSPKKSIVFTRTKKEANELHKILVSKNYKSTALHGDMEQRERRTSIMAFKKNAADVLVATDVASRGLDISDVSHVFNYHLPLNTESYIHRIGRTGRAGKKGMAITLVTPLEYKELLRMQKEIGSKIELFEIPTIGENQIIKTLQNAKVSEKVVSLYEQLTETFEPSQLILKLLSLQFETSKIGLNQEEIHAILHPNKEKVQKRPSRANSKTHHKHERTHSFKKHHKSNHHSKNHKRY</sequence>
<comment type="catalytic activity">
    <reaction evidence="8">
        <text>ATP + H2O = ADP + phosphate + H(+)</text>
        <dbReference type="Rhea" id="RHEA:13065"/>
        <dbReference type="ChEBI" id="CHEBI:15377"/>
        <dbReference type="ChEBI" id="CHEBI:15378"/>
        <dbReference type="ChEBI" id="CHEBI:30616"/>
        <dbReference type="ChEBI" id="CHEBI:43474"/>
        <dbReference type="ChEBI" id="CHEBI:456216"/>
        <dbReference type="EC" id="3.6.4.13"/>
    </reaction>
</comment>
<proteinExistence type="inferred from homology"/>
<reference evidence="16 17" key="1">
    <citation type="journal article" date="2013" name="PLoS ONE">
        <title>Sequence Divergence and Conservation in Genomes ofHelicobacter cetorum Strains from a Dolphin and a Whale.</title>
        <authorList>
            <person name="Kersulyte D."/>
            <person name="Rossi M."/>
            <person name="Berg D.E."/>
        </authorList>
    </citation>
    <scope>NUCLEOTIDE SEQUENCE [LARGE SCALE GENOMIC DNA]</scope>
    <source>
        <strain evidence="16 17">MIT 99-5656</strain>
    </source>
</reference>
<dbReference type="Pfam" id="PF00271">
    <property type="entry name" value="Helicase_C"/>
    <property type="match status" value="1"/>
</dbReference>
<feature type="compositionally biased region" description="Basic residues" evidence="12">
    <location>
        <begin position="472"/>
        <end position="507"/>
    </location>
</feature>
<evidence type="ECO:0000256" key="11">
    <source>
        <dbReference type="PROSITE-ProRule" id="PRU00552"/>
    </source>
</evidence>
<accession>I0ETI4</accession>
<dbReference type="PATRIC" id="fig|1163745.3.peg.1323"/>
<dbReference type="GO" id="GO:0009266">
    <property type="term" value="P:response to temperature stimulus"/>
    <property type="evidence" value="ECO:0007669"/>
    <property type="project" value="UniProtKB-ARBA"/>
</dbReference>
<organism evidence="16 17">
    <name type="scientific">Helicobacter cetorum (strain ATCC BAA-540 / CCUG 52418 / MIT 99-5656)</name>
    <dbReference type="NCBI Taxonomy" id="1163745"/>
    <lineage>
        <taxon>Bacteria</taxon>
        <taxon>Pseudomonadati</taxon>
        <taxon>Campylobacterota</taxon>
        <taxon>Epsilonproteobacteria</taxon>
        <taxon>Campylobacterales</taxon>
        <taxon>Helicobacteraceae</taxon>
        <taxon>Helicobacter</taxon>
    </lineage>
</organism>
<dbReference type="GO" id="GO:0005524">
    <property type="term" value="F:ATP binding"/>
    <property type="evidence" value="ECO:0007669"/>
    <property type="project" value="UniProtKB-KW"/>
</dbReference>
<evidence type="ECO:0000256" key="5">
    <source>
        <dbReference type="ARBA" id="ARBA00022806"/>
    </source>
</evidence>
<dbReference type="PANTHER" id="PTHR47959:SF1">
    <property type="entry name" value="ATP-DEPENDENT RNA HELICASE DBPA"/>
    <property type="match status" value="1"/>
</dbReference>
<evidence type="ECO:0000259" key="13">
    <source>
        <dbReference type="PROSITE" id="PS51192"/>
    </source>
</evidence>
<evidence type="ECO:0000256" key="10">
    <source>
        <dbReference type="ARBA" id="ARBA00074363"/>
    </source>
</evidence>
<dbReference type="PROSITE" id="PS51194">
    <property type="entry name" value="HELICASE_CTER"/>
    <property type="match status" value="1"/>
</dbReference>
<evidence type="ECO:0000256" key="7">
    <source>
        <dbReference type="ARBA" id="ARBA00038437"/>
    </source>
</evidence>
<name>I0ETI4_HELCM</name>
<feature type="region of interest" description="Disordered" evidence="12">
    <location>
        <begin position="465"/>
        <end position="507"/>
    </location>
</feature>
<dbReference type="GO" id="GO:0042255">
    <property type="term" value="P:ribosome assembly"/>
    <property type="evidence" value="ECO:0007669"/>
    <property type="project" value="UniProtKB-ARBA"/>
</dbReference>
<dbReference type="GO" id="GO:0016787">
    <property type="term" value="F:hydrolase activity"/>
    <property type="evidence" value="ECO:0007669"/>
    <property type="project" value="UniProtKB-KW"/>
</dbReference>
<evidence type="ECO:0000259" key="14">
    <source>
        <dbReference type="PROSITE" id="PS51194"/>
    </source>
</evidence>